<comment type="caution">
    <text evidence="1">The sequence shown here is derived from an EMBL/GenBank/DDBJ whole genome shotgun (WGS) entry which is preliminary data.</text>
</comment>
<organism evidence="1 2">
    <name type="scientific">Dictyobacter alpinus</name>
    <dbReference type="NCBI Taxonomy" id="2014873"/>
    <lineage>
        <taxon>Bacteria</taxon>
        <taxon>Bacillati</taxon>
        <taxon>Chloroflexota</taxon>
        <taxon>Ktedonobacteria</taxon>
        <taxon>Ktedonobacterales</taxon>
        <taxon>Dictyobacteraceae</taxon>
        <taxon>Dictyobacter</taxon>
    </lineage>
</organism>
<dbReference type="AlphaFoldDB" id="A0A402BEE9"/>
<protein>
    <submittedName>
        <fullName evidence="1">Uncharacterized protein</fullName>
    </submittedName>
</protein>
<dbReference type="Proteomes" id="UP000287171">
    <property type="component" value="Unassembled WGS sequence"/>
</dbReference>
<evidence type="ECO:0000313" key="1">
    <source>
        <dbReference type="EMBL" id="GCE29745.1"/>
    </source>
</evidence>
<accession>A0A402BEE9</accession>
<name>A0A402BEE9_9CHLR</name>
<keyword evidence="2" id="KW-1185">Reference proteome</keyword>
<evidence type="ECO:0000313" key="2">
    <source>
        <dbReference type="Proteomes" id="UP000287171"/>
    </source>
</evidence>
<gene>
    <name evidence="1" type="ORF">KDA_52290</name>
</gene>
<reference evidence="2" key="1">
    <citation type="submission" date="2018-12" db="EMBL/GenBank/DDBJ databases">
        <title>Tengunoibacter tsumagoiensis gen. nov., sp. nov., Dictyobacter kobayashii sp. nov., D. alpinus sp. nov., and D. joshuensis sp. nov. and description of Dictyobacteraceae fam. nov. within the order Ktedonobacterales isolated from Tengu-no-mugimeshi.</title>
        <authorList>
            <person name="Wang C.M."/>
            <person name="Zheng Y."/>
            <person name="Sakai Y."/>
            <person name="Toyoda A."/>
            <person name="Minakuchi Y."/>
            <person name="Abe K."/>
            <person name="Yokota A."/>
            <person name="Yabe S."/>
        </authorList>
    </citation>
    <scope>NUCLEOTIDE SEQUENCE [LARGE SCALE GENOMIC DNA]</scope>
    <source>
        <strain evidence="2">Uno16</strain>
    </source>
</reference>
<proteinExistence type="predicted"/>
<dbReference type="EMBL" id="BIFT01000002">
    <property type="protein sequence ID" value="GCE29745.1"/>
    <property type="molecule type" value="Genomic_DNA"/>
</dbReference>
<sequence length="58" mass="6290">MSMMKYLLFPPSCNVLLTIAVGRDASKPGRHMCIPNVDDSGTPSIPIALLHAQPVWQA</sequence>